<dbReference type="Proteomes" id="UP000317365">
    <property type="component" value="Chromosome"/>
</dbReference>
<feature type="domain" description="Pyruvate kinase barrel" evidence="13">
    <location>
        <begin position="165"/>
        <end position="241"/>
    </location>
</feature>
<protein>
    <recommendedName>
        <fullName evidence="3">pyruvate kinase</fullName>
        <ecNumber evidence="3">2.7.1.40</ecNumber>
    </recommendedName>
</protein>
<keyword evidence="6" id="KW-0547">Nucleotide-binding</keyword>
<accession>A0A515EKQ4</accession>
<dbReference type="InterPro" id="IPR040442">
    <property type="entry name" value="Pyrv_kinase-like_dom_sf"/>
</dbReference>
<evidence type="ECO:0000256" key="2">
    <source>
        <dbReference type="ARBA" id="ARBA00008663"/>
    </source>
</evidence>
<feature type="compositionally biased region" description="Polar residues" evidence="12">
    <location>
        <begin position="1"/>
        <end position="16"/>
    </location>
</feature>
<feature type="region of interest" description="Disordered" evidence="12">
    <location>
        <begin position="1"/>
        <end position="35"/>
    </location>
</feature>
<name>A0A515EKQ4_9BURK</name>
<keyword evidence="10" id="KW-0324">Glycolysis</keyword>
<evidence type="ECO:0000256" key="11">
    <source>
        <dbReference type="ARBA" id="ARBA00023317"/>
    </source>
</evidence>
<comment type="pathway">
    <text evidence="1">Carbohydrate degradation; glycolysis; pyruvate from D-glyceraldehyde 3-phosphate: step 5/5.</text>
</comment>
<evidence type="ECO:0000256" key="7">
    <source>
        <dbReference type="ARBA" id="ARBA00022777"/>
    </source>
</evidence>
<evidence type="ECO:0000256" key="3">
    <source>
        <dbReference type="ARBA" id="ARBA00012142"/>
    </source>
</evidence>
<dbReference type="AlphaFoldDB" id="A0A515EKQ4"/>
<reference evidence="15" key="1">
    <citation type="submission" date="2019-02" db="EMBL/GenBank/DDBJ databases">
        <title>Complete genome sequence of Rhodoferax sp. Gr-4.</title>
        <authorList>
            <person name="Jin L."/>
        </authorList>
    </citation>
    <scope>NUCLEOTIDE SEQUENCE [LARGE SCALE GENOMIC DNA]</scope>
    <source>
        <strain evidence="15">Gr-4</strain>
    </source>
</reference>
<dbReference type="InterPro" id="IPR015793">
    <property type="entry name" value="Pyrv_Knase_brl"/>
</dbReference>
<evidence type="ECO:0000256" key="9">
    <source>
        <dbReference type="ARBA" id="ARBA00022842"/>
    </source>
</evidence>
<evidence type="ECO:0000256" key="1">
    <source>
        <dbReference type="ARBA" id="ARBA00004997"/>
    </source>
</evidence>
<keyword evidence="7 14" id="KW-0418">Kinase</keyword>
<comment type="similarity">
    <text evidence="2">Belongs to the pyruvate kinase family.</text>
</comment>
<feature type="domain" description="Pyruvate kinase barrel" evidence="13">
    <location>
        <begin position="386"/>
        <end position="606"/>
    </location>
</feature>
<evidence type="ECO:0000256" key="5">
    <source>
        <dbReference type="ARBA" id="ARBA00022723"/>
    </source>
</evidence>
<dbReference type="SUPFAM" id="SSF51621">
    <property type="entry name" value="Phosphoenolpyruvate/pyruvate domain"/>
    <property type="match status" value="1"/>
</dbReference>
<keyword evidence="11 14" id="KW-0670">Pyruvate</keyword>
<dbReference type="SUPFAM" id="SSF50800">
    <property type="entry name" value="PK beta-barrel domain-like"/>
    <property type="match status" value="1"/>
</dbReference>
<dbReference type="EC" id="2.7.1.40" evidence="3"/>
<keyword evidence="15" id="KW-1185">Reference proteome</keyword>
<reference evidence="15" key="2">
    <citation type="journal article" date="2020" name="Int. J. Syst. Evol. Microbiol.">
        <title>Genomic insights into a novel species Rhodoferax aquaticus sp. nov., isolated from freshwater.</title>
        <authorList>
            <person name="Li T."/>
            <person name="Zhuo Y."/>
            <person name="Jin C.Z."/>
            <person name="Wu X."/>
            <person name="Ko S.R."/>
            <person name="Jin F.J."/>
            <person name="Ahn C.Y."/>
            <person name="Oh H.M."/>
            <person name="Lee H.G."/>
            <person name="Jin L."/>
        </authorList>
    </citation>
    <scope>NUCLEOTIDE SEQUENCE [LARGE SCALE GENOMIC DNA]</scope>
    <source>
        <strain evidence="15">Gr-4</strain>
    </source>
</reference>
<evidence type="ECO:0000313" key="15">
    <source>
        <dbReference type="Proteomes" id="UP000317365"/>
    </source>
</evidence>
<keyword evidence="5" id="KW-0479">Metal-binding</keyword>
<dbReference type="KEGG" id="rhg:EXZ61_02815"/>
<dbReference type="Gene3D" id="2.40.33.10">
    <property type="entry name" value="PK beta-barrel domain-like"/>
    <property type="match status" value="2"/>
</dbReference>
<dbReference type="GO" id="GO:0030955">
    <property type="term" value="F:potassium ion binding"/>
    <property type="evidence" value="ECO:0007669"/>
    <property type="project" value="InterPro"/>
</dbReference>
<dbReference type="GO" id="GO:0004743">
    <property type="term" value="F:pyruvate kinase activity"/>
    <property type="evidence" value="ECO:0007669"/>
    <property type="project" value="UniProtKB-EC"/>
</dbReference>
<sequence>MPTSKSSSLKAAQAPSTRVAALPGPDTGSLPPSPWDRTVCEALMAQLWTLRTTMLDSEQRFAPALALVAPSHRDSARNLVHYLALRATDLRPLQDKLAWLGLSSLGRAESHVLASVDKVLGLLHVLSGQTWQDRSAEEPAGSVSSRQRLEHNTTQLMGEATHQRPVRIMVTLGTEAATEHGHVRALVDAGMDIARINCAHDGPEVWRTMAQQVQRAAKGAKRSVKILMDLGGPKIRTGEVALQPPVLKLKPQRDAQGFTLEPARQRLVAVGTPSATHSALQVDATWLAKLRLGMRIEVTDARGAKRSLLVVERDDQSATVEAHKTVYLTPDTMLCAKSMGGKKVFSTFPQNMQGAPGVLSLEVGDTLHLLRSGVGYPAETIDHLGNACDTPAAIACTLPQVFEQVQVGERVWLDDGRIGGVIRAICDTHLDIEITQARAGGEKLHADKGINLPDSQLDLPALTDVDLQDLHAVAELADMVGMSFVQEPSDVQALLSALQQHQRPDMGVVLKIETARGFENLPELMLAAMAAPAAGVMIARGDLAVECGFERMAEVQEEILWCAQAAHMPVIWATQVLEGLAKTGMPSRAEISDAGLGVRAECVMLNKGPFITDAITALDDILRRMAGHQDKKRPLLRALQAWRGYAPSPTA</sequence>
<dbReference type="Gene3D" id="3.20.20.60">
    <property type="entry name" value="Phosphoenolpyruvate-binding domains"/>
    <property type="match status" value="2"/>
</dbReference>
<proteinExistence type="inferred from homology"/>
<evidence type="ECO:0000256" key="8">
    <source>
        <dbReference type="ARBA" id="ARBA00022840"/>
    </source>
</evidence>
<dbReference type="UniPathway" id="UPA00109">
    <property type="reaction ID" value="UER00188"/>
</dbReference>
<dbReference type="NCBIfam" id="NF011314">
    <property type="entry name" value="PRK14725.1"/>
    <property type="match status" value="1"/>
</dbReference>
<dbReference type="EMBL" id="CP036282">
    <property type="protein sequence ID" value="QDL53189.1"/>
    <property type="molecule type" value="Genomic_DNA"/>
</dbReference>
<dbReference type="GO" id="GO:0000287">
    <property type="term" value="F:magnesium ion binding"/>
    <property type="evidence" value="ECO:0007669"/>
    <property type="project" value="InterPro"/>
</dbReference>
<dbReference type="InterPro" id="IPR001697">
    <property type="entry name" value="Pyr_Knase"/>
</dbReference>
<evidence type="ECO:0000256" key="10">
    <source>
        <dbReference type="ARBA" id="ARBA00023152"/>
    </source>
</evidence>
<keyword evidence="8" id="KW-0067">ATP-binding</keyword>
<organism evidence="14 15">
    <name type="scientific">Rhodoferax aquaticus</name>
    <dbReference type="NCBI Taxonomy" id="2527691"/>
    <lineage>
        <taxon>Bacteria</taxon>
        <taxon>Pseudomonadati</taxon>
        <taxon>Pseudomonadota</taxon>
        <taxon>Betaproteobacteria</taxon>
        <taxon>Burkholderiales</taxon>
        <taxon>Comamonadaceae</taxon>
        <taxon>Rhodoferax</taxon>
    </lineage>
</organism>
<dbReference type="GO" id="GO:0016301">
    <property type="term" value="F:kinase activity"/>
    <property type="evidence" value="ECO:0007669"/>
    <property type="project" value="UniProtKB-KW"/>
</dbReference>
<evidence type="ECO:0000256" key="6">
    <source>
        <dbReference type="ARBA" id="ARBA00022741"/>
    </source>
</evidence>
<keyword evidence="4" id="KW-0808">Transferase</keyword>
<dbReference type="RefSeq" id="WP_142808820.1">
    <property type="nucleotide sequence ID" value="NZ_CP036282.1"/>
</dbReference>
<dbReference type="PANTHER" id="PTHR11817">
    <property type="entry name" value="PYRUVATE KINASE"/>
    <property type="match status" value="1"/>
</dbReference>
<dbReference type="InterPro" id="IPR011037">
    <property type="entry name" value="Pyrv_Knase-like_insert_dom_sf"/>
</dbReference>
<dbReference type="InterPro" id="IPR015806">
    <property type="entry name" value="Pyrv_Knase_insert_dom_sf"/>
</dbReference>
<gene>
    <name evidence="14" type="ORF">EXZ61_02815</name>
</gene>
<dbReference type="GO" id="GO:0005524">
    <property type="term" value="F:ATP binding"/>
    <property type="evidence" value="ECO:0007669"/>
    <property type="project" value="UniProtKB-KW"/>
</dbReference>
<evidence type="ECO:0000256" key="4">
    <source>
        <dbReference type="ARBA" id="ARBA00022679"/>
    </source>
</evidence>
<evidence type="ECO:0000256" key="12">
    <source>
        <dbReference type="SAM" id="MobiDB-lite"/>
    </source>
</evidence>
<dbReference type="Pfam" id="PF00224">
    <property type="entry name" value="PK"/>
    <property type="match status" value="2"/>
</dbReference>
<evidence type="ECO:0000259" key="13">
    <source>
        <dbReference type="Pfam" id="PF00224"/>
    </source>
</evidence>
<keyword evidence="9" id="KW-0460">Magnesium</keyword>
<dbReference type="InterPro" id="IPR015813">
    <property type="entry name" value="Pyrv/PenolPyrv_kinase-like_dom"/>
</dbReference>
<evidence type="ECO:0000313" key="14">
    <source>
        <dbReference type="EMBL" id="QDL53189.1"/>
    </source>
</evidence>